<feature type="domain" description="Secretion system C-terminal sorting" evidence="4">
    <location>
        <begin position="314"/>
        <end position="385"/>
    </location>
</feature>
<feature type="domain" description="Peptidase M28" evidence="3">
    <location>
        <begin position="93"/>
        <end position="280"/>
    </location>
</feature>
<dbReference type="PANTHER" id="PTHR12147">
    <property type="entry name" value="METALLOPEPTIDASE M28 FAMILY MEMBER"/>
    <property type="match status" value="1"/>
</dbReference>
<protein>
    <submittedName>
        <fullName evidence="5">M28 family peptidase</fullName>
    </submittedName>
</protein>
<dbReference type="Gene3D" id="3.40.630.10">
    <property type="entry name" value="Zn peptidases"/>
    <property type="match status" value="1"/>
</dbReference>
<sequence length="387" mass="42266">MKSLLRLTFCFFLFSISVSSAQVFNPYYNGIVENVSASNILDDLTTLVDFGVKEPGTGAIENAKDWIINRYQTLGYTAVETQDFTVYGQTTSNIIVTKTGSVYPNTFLIIDGHYDTVNGPGANDNGSGTVLILELARLLKDVDTEYSIKFIHFSGEEEGLIGSEFYVNNTVIPENLDIKLVLNIDQVGGVAGMNNNTIVCERDESPPNYNNAASAQATQEMANAFGLYSSLQTEISYAYGSDYVPFENNGEVITGLYENNESPYTHGPNDIIENMDPNYVFEVTKGTLGSALHFAVGREPLGVSENSFAENITVYPNPSNGKFTVKLNTLSEENIELTVFNILGKTVYTSSLNNATNAIDLSSLETGIYLGVFKSGKNLVTKKIVLN</sequence>
<dbReference type="InterPro" id="IPR045175">
    <property type="entry name" value="M28_fam"/>
</dbReference>
<dbReference type="RefSeq" id="WP_237603353.1">
    <property type="nucleotide sequence ID" value="NZ_JAIRBA010000021.1"/>
</dbReference>
<dbReference type="Pfam" id="PF18962">
    <property type="entry name" value="Por_Secre_tail"/>
    <property type="match status" value="1"/>
</dbReference>
<gene>
    <name evidence="5" type="ORF">K8089_11060</name>
</gene>
<evidence type="ECO:0000256" key="1">
    <source>
        <dbReference type="ARBA" id="ARBA00022729"/>
    </source>
</evidence>
<comment type="caution">
    <text evidence="5">The sequence shown here is derived from an EMBL/GenBank/DDBJ whole genome shotgun (WGS) entry which is preliminary data.</text>
</comment>
<dbReference type="Pfam" id="PF04389">
    <property type="entry name" value="Peptidase_M28"/>
    <property type="match status" value="1"/>
</dbReference>
<dbReference type="PANTHER" id="PTHR12147:SF26">
    <property type="entry name" value="PEPTIDASE M28 DOMAIN-CONTAINING PROTEIN"/>
    <property type="match status" value="1"/>
</dbReference>
<evidence type="ECO:0000259" key="4">
    <source>
        <dbReference type="Pfam" id="PF18962"/>
    </source>
</evidence>
<evidence type="ECO:0000313" key="5">
    <source>
        <dbReference type="EMBL" id="MCG2419563.1"/>
    </source>
</evidence>
<dbReference type="InterPro" id="IPR007484">
    <property type="entry name" value="Peptidase_M28"/>
</dbReference>
<proteinExistence type="predicted"/>
<keyword evidence="1 2" id="KW-0732">Signal</keyword>
<dbReference type="AlphaFoldDB" id="A0A9X1QYS8"/>
<dbReference type="Proteomes" id="UP001139461">
    <property type="component" value="Unassembled WGS sequence"/>
</dbReference>
<accession>A0A9X1QYS8</accession>
<dbReference type="GO" id="GO:0008235">
    <property type="term" value="F:metalloexopeptidase activity"/>
    <property type="evidence" value="ECO:0007669"/>
    <property type="project" value="InterPro"/>
</dbReference>
<dbReference type="NCBIfam" id="TIGR04183">
    <property type="entry name" value="Por_Secre_tail"/>
    <property type="match status" value="1"/>
</dbReference>
<evidence type="ECO:0000256" key="2">
    <source>
        <dbReference type="SAM" id="SignalP"/>
    </source>
</evidence>
<feature type="signal peptide" evidence="2">
    <location>
        <begin position="1"/>
        <end position="21"/>
    </location>
</feature>
<dbReference type="InterPro" id="IPR026444">
    <property type="entry name" value="Secre_tail"/>
</dbReference>
<feature type="chain" id="PRO_5040989100" evidence="2">
    <location>
        <begin position="22"/>
        <end position="387"/>
    </location>
</feature>
<dbReference type="EMBL" id="JAIRBA010000021">
    <property type="protein sequence ID" value="MCG2419563.1"/>
    <property type="molecule type" value="Genomic_DNA"/>
</dbReference>
<evidence type="ECO:0000259" key="3">
    <source>
        <dbReference type="Pfam" id="PF04389"/>
    </source>
</evidence>
<organism evidence="5 6">
    <name type="scientific">Aequorivita vitellina</name>
    <dbReference type="NCBI Taxonomy" id="2874475"/>
    <lineage>
        <taxon>Bacteria</taxon>
        <taxon>Pseudomonadati</taxon>
        <taxon>Bacteroidota</taxon>
        <taxon>Flavobacteriia</taxon>
        <taxon>Flavobacteriales</taxon>
        <taxon>Flavobacteriaceae</taxon>
        <taxon>Aequorivita</taxon>
    </lineage>
</organism>
<dbReference type="SUPFAM" id="SSF53187">
    <property type="entry name" value="Zn-dependent exopeptidases"/>
    <property type="match status" value="1"/>
</dbReference>
<reference evidence="5" key="1">
    <citation type="submission" date="2021-09" db="EMBL/GenBank/DDBJ databases">
        <title>Genome of Aequorivita sp. strain F47161.</title>
        <authorList>
            <person name="Wang Y."/>
        </authorList>
    </citation>
    <scope>NUCLEOTIDE SEQUENCE</scope>
    <source>
        <strain evidence="5">F47161</strain>
    </source>
</reference>
<dbReference type="GO" id="GO:0006508">
    <property type="term" value="P:proteolysis"/>
    <property type="evidence" value="ECO:0007669"/>
    <property type="project" value="InterPro"/>
</dbReference>
<keyword evidence="6" id="KW-1185">Reference proteome</keyword>
<evidence type="ECO:0000313" key="6">
    <source>
        <dbReference type="Proteomes" id="UP001139461"/>
    </source>
</evidence>
<name>A0A9X1QYS8_9FLAO</name>